<protein>
    <submittedName>
        <fullName evidence="5">ABC transporter, ATP-binding protein</fullName>
    </submittedName>
</protein>
<evidence type="ECO:0000313" key="5">
    <source>
        <dbReference type="EMBL" id="RXH58728.1"/>
    </source>
</evidence>
<evidence type="ECO:0000256" key="3">
    <source>
        <dbReference type="ARBA" id="ARBA00022840"/>
    </source>
</evidence>
<dbReference type="InterPro" id="IPR027417">
    <property type="entry name" value="P-loop_NTPase"/>
</dbReference>
<dbReference type="PANTHER" id="PTHR42711">
    <property type="entry name" value="ABC TRANSPORTER ATP-BINDING PROTEIN"/>
    <property type="match status" value="1"/>
</dbReference>
<keyword evidence="6" id="KW-1185">Reference proteome</keyword>
<dbReference type="EMBL" id="RDSM01000001">
    <property type="protein sequence ID" value="RXH58728.1"/>
    <property type="molecule type" value="Genomic_DNA"/>
</dbReference>
<evidence type="ECO:0000259" key="4">
    <source>
        <dbReference type="PROSITE" id="PS50893"/>
    </source>
</evidence>
<organism evidence="5 6">
    <name type="scientific">Granulicella sibirica</name>
    <dbReference type="NCBI Taxonomy" id="2479048"/>
    <lineage>
        <taxon>Bacteria</taxon>
        <taxon>Pseudomonadati</taxon>
        <taxon>Acidobacteriota</taxon>
        <taxon>Terriglobia</taxon>
        <taxon>Terriglobales</taxon>
        <taxon>Acidobacteriaceae</taxon>
        <taxon>Granulicella</taxon>
    </lineage>
</organism>
<dbReference type="InterPro" id="IPR050763">
    <property type="entry name" value="ABC_transporter_ATP-binding"/>
</dbReference>
<dbReference type="Pfam" id="PF00005">
    <property type="entry name" value="ABC_tran"/>
    <property type="match status" value="1"/>
</dbReference>
<dbReference type="InterPro" id="IPR017871">
    <property type="entry name" value="ABC_transporter-like_CS"/>
</dbReference>
<evidence type="ECO:0000313" key="6">
    <source>
        <dbReference type="Proteomes" id="UP000289437"/>
    </source>
</evidence>
<dbReference type="CDD" id="cd03230">
    <property type="entry name" value="ABC_DR_subfamily_A"/>
    <property type="match status" value="1"/>
</dbReference>
<dbReference type="GO" id="GO:0005524">
    <property type="term" value="F:ATP binding"/>
    <property type="evidence" value="ECO:0007669"/>
    <property type="project" value="UniProtKB-KW"/>
</dbReference>
<dbReference type="PANTHER" id="PTHR42711:SF17">
    <property type="entry name" value="ABC TRANSPORTER ATP-BINDING PROTEIN"/>
    <property type="match status" value="1"/>
</dbReference>
<keyword evidence="1" id="KW-0813">Transport</keyword>
<dbReference type="SUPFAM" id="SSF52540">
    <property type="entry name" value="P-loop containing nucleoside triphosphate hydrolases"/>
    <property type="match status" value="1"/>
</dbReference>
<dbReference type="SMART" id="SM00382">
    <property type="entry name" value="AAA"/>
    <property type="match status" value="1"/>
</dbReference>
<accession>A0A4Q0T9D5</accession>
<evidence type="ECO:0000256" key="1">
    <source>
        <dbReference type="ARBA" id="ARBA00022448"/>
    </source>
</evidence>
<reference evidence="6" key="2">
    <citation type="submission" date="2019-02" db="EMBL/GenBank/DDBJ databases">
        <title>Granulicella sibirica sp. nov., a psychrotolerant acidobacterium isolated from an organic soil layer in forested tundra, West Siberia.</title>
        <authorList>
            <person name="Oshkin I.Y."/>
            <person name="Kulichevskaya I.S."/>
            <person name="Rijpstra W.I.C."/>
            <person name="Sinninghe Damste J.S."/>
            <person name="Rakitin A.L."/>
            <person name="Ravin N.V."/>
            <person name="Dedysh S.N."/>
        </authorList>
    </citation>
    <scope>NUCLEOTIDE SEQUENCE [LARGE SCALE GENOMIC DNA]</scope>
    <source>
        <strain evidence="6">AF10</strain>
    </source>
</reference>
<comment type="caution">
    <text evidence="5">The sequence shown here is derived from an EMBL/GenBank/DDBJ whole genome shotgun (WGS) entry which is preliminary data.</text>
</comment>
<dbReference type="RefSeq" id="WP_241654436.1">
    <property type="nucleotide sequence ID" value="NZ_RDSM01000001.1"/>
</dbReference>
<dbReference type="PROSITE" id="PS00211">
    <property type="entry name" value="ABC_TRANSPORTER_1"/>
    <property type="match status" value="1"/>
</dbReference>
<feature type="domain" description="ABC transporter" evidence="4">
    <location>
        <begin position="29"/>
        <end position="252"/>
    </location>
</feature>
<name>A0A4Q0T9D5_9BACT</name>
<dbReference type="AlphaFoldDB" id="A0A4Q0T9D5"/>
<dbReference type="GO" id="GO:0016887">
    <property type="term" value="F:ATP hydrolysis activity"/>
    <property type="evidence" value="ECO:0007669"/>
    <property type="project" value="InterPro"/>
</dbReference>
<dbReference type="Gene3D" id="3.40.50.300">
    <property type="entry name" value="P-loop containing nucleotide triphosphate hydrolases"/>
    <property type="match status" value="1"/>
</dbReference>
<proteinExistence type="predicted"/>
<gene>
    <name evidence="5" type="ORF">GRAN_2038</name>
</gene>
<dbReference type="Proteomes" id="UP000289437">
    <property type="component" value="Unassembled WGS sequence"/>
</dbReference>
<dbReference type="InterPro" id="IPR003593">
    <property type="entry name" value="AAA+_ATPase"/>
</dbReference>
<keyword evidence="3 5" id="KW-0067">ATP-binding</keyword>
<reference evidence="5 6" key="1">
    <citation type="submission" date="2018-11" db="EMBL/GenBank/DDBJ databases">
        <authorList>
            <person name="Mardanov A.V."/>
            <person name="Ravin N.V."/>
            <person name="Dedysh S.N."/>
        </authorList>
    </citation>
    <scope>NUCLEOTIDE SEQUENCE [LARGE SCALE GENOMIC DNA]</scope>
    <source>
        <strain evidence="5 6">AF10</strain>
    </source>
</reference>
<dbReference type="PROSITE" id="PS50893">
    <property type="entry name" value="ABC_TRANSPORTER_2"/>
    <property type="match status" value="1"/>
</dbReference>
<sequence length="319" mass="33880">MASVQAVQTMDSVDTAARTVESSPRPAVAALTGVTKRYGAMTALDGISLSLRPGEVLALLGPNGAGKSTSIRCLLGLIAPTSGTARVFGQDPRNASARARIGAMLQVARIPEAIKVKEHIDLFRSYYPQPLPVAEIVRIAGLEGIEDRQFGALSGGQKQRVLFGLAVAGDPDLIFLDEPTVGMDIEARRGLWAQIRALAARGKTVLLTTHYLEEADALAHRVVVLNKGRVVSEGTPAEIKSQASGALGRKIRCHTGLSDETLWSLDSVTAVARQGDVVTVTSVRAEAVVREMLRRDEGLANLEITSPALEDAFLEITKG</sequence>
<keyword evidence="2" id="KW-0547">Nucleotide-binding</keyword>
<evidence type="ECO:0000256" key="2">
    <source>
        <dbReference type="ARBA" id="ARBA00022741"/>
    </source>
</evidence>
<dbReference type="InterPro" id="IPR003439">
    <property type="entry name" value="ABC_transporter-like_ATP-bd"/>
</dbReference>